<dbReference type="SUPFAM" id="SSF50891">
    <property type="entry name" value="Cyclophilin-like"/>
    <property type="match status" value="1"/>
</dbReference>
<keyword evidence="6" id="KW-0812">Transmembrane</keyword>
<comment type="catalytic activity">
    <reaction evidence="1">
        <text>[protein]-peptidylproline (omega=180) = [protein]-peptidylproline (omega=0)</text>
        <dbReference type="Rhea" id="RHEA:16237"/>
        <dbReference type="Rhea" id="RHEA-COMP:10747"/>
        <dbReference type="Rhea" id="RHEA-COMP:10748"/>
        <dbReference type="ChEBI" id="CHEBI:83833"/>
        <dbReference type="ChEBI" id="CHEBI:83834"/>
        <dbReference type="EC" id="5.2.1.8"/>
    </reaction>
</comment>
<keyword evidence="3" id="KW-0697">Rotamase</keyword>
<dbReference type="PROSITE" id="PS50072">
    <property type="entry name" value="CSA_PPIASE_2"/>
    <property type="match status" value="1"/>
</dbReference>
<feature type="compositionally biased region" description="Basic and acidic residues" evidence="5">
    <location>
        <begin position="274"/>
        <end position="287"/>
    </location>
</feature>
<dbReference type="PROSITE" id="PS00170">
    <property type="entry name" value="CSA_PPIASE_1"/>
    <property type="match status" value="1"/>
</dbReference>
<dbReference type="AlphaFoldDB" id="A0A7G2CLH4"/>
<organism evidence="8 9">
    <name type="scientific">Angomonas deanei</name>
    <dbReference type="NCBI Taxonomy" id="59799"/>
    <lineage>
        <taxon>Eukaryota</taxon>
        <taxon>Discoba</taxon>
        <taxon>Euglenozoa</taxon>
        <taxon>Kinetoplastea</taxon>
        <taxon>Metakinetoplastina</taxon>
        <taxon>Trypanosomatida</taxon>
        <taxon>Trypanosomatidae</taxon>
        <taxon>Strigomonadinae</taxon>
        <taxon>Angomonas</taxon>
    </lineage>
</organism>
<dbReference type="InterPro" id="IPR002130">
    <property type="entry name" value="Cyclophilin-type_PPIase_dom"/>
</dbReference>
<protein>
    <recommendedName>
        <fullName evidence="2">peptidylprolyl isomerase</fullName>
        <ecNumber evidence="2">5.2.1.8</ecNumber>
    </recommendedName>
</protein>
<dbReference type="PRINTS" id="PR00153">
    <property type="entry name" value="CSAPPISMRASE"/>
</dbReference>
<dbReference type="OrthoDB" id="193499at2759"/>
<dbReference type="EMBL" id="LR877157">
    <property type="protein sequence ID" value="CAD2219102.1"/>
    <property type="molecule type" value="Genomic_DNA"/>
</dbReference>
<keyword evidence="6" id="KW-0472">Membrane</keyword>
<reference evidence="8 9" key="1">
    <citation type="submission" date="2020-08" db="EMBL/GenBank/DDBJ databases">
        <authorList>
            <person name="Newling K."/>
            <person name="Davey J."/>
            <person name="Forrester S."/>
        </authorList>
    </citation>
    <scope>NUCLEOTIDE SEQUENCE [LARGE SCALE GENOMIC DNA]</scope>
    <source>
        <strain evidence="9">Crithidia deanei Carvalho (ATCC PRA-265)</strain>
    </source>
</reference>
<feature type="domain" description="PPIase cyclophilin-type" evidence="7">
    <location>
        <begin position="67"/>
        <end position="233"/>
    </location>
</feature>
<dbReference type="GO" id="GO:0005634">
    <property type="term" value="C:nucleus"/>
    <property type="evidence" value="ECO:0007669"/>
    <property type="project" value="TreeGrafter"/>
</dbReference>
<feature type="transmembrane region" description="Helical" evidence="6">
    <location>
        <begin position="6"/>
        <end position="26"/>
    </location>
</feature>
<dbReference type="Pfam" id="PF00160">
    <property type="entry name" value="Pro_isomerase"/>
    <property type="match status" value="1"/>
</dbReference>
<dbReference type="GO" id="GO:0006457">
    <property type="term" value="P:protein folding"/>
    <property type="evidence" value="ECO:0007669"/>
    <property type="project" value="InterPro"/>
</dbReference>
<keyword evidence="9" id="KW-1185">Reference proteome</keyword>
<evidence type="ECO:0000256" key="2">
    <source>
        <dbReference type="ARBA" id="ARBA00013194"/>
    </source>
</evidence>
<dbReference type="PANTHER" id="PTHR11071:SF561">
    <property type="entry name" value="PEPTIDYL-PROLYL CIS-TRANS ISOMERASE D-RELATED"/>
    <property type="match status" value="1"/>
</dbReference>
<evidence type="ECO:0000256" key="4">
    <source>
        <dbReference type="ARBA" id="ARBA00023235"/>
    </source>
</evidence>
<evidence type="ECO:0000256" key="1">
    <source>
        <dbReference type="ARBA" id="ARBA00000971"/>
    </source>
</evidence>
<evidence type="ECO:0000313" key="8">
    <source>
        <dbReference type="EMBL" id="CAD2219102.1"/>
    </source>
</evidence>
<dbReference type="VEuPathDB" id="TriTrypDB:ADEAN_000659500"/>
<feature type="region of interest" description="Disordered" evidence="5">
    <location>
        <begin position="235"/>
        <end position="287"/>
    </location>
</feature>
<evidence type="ECO:0000256" key="5">
    <source>
        <dbReference type="SAM" id="MobiDB-lite"/>
    </source>
</evidence>
<dbReference type="InterPro" id="IPR020892">
    <property type="entry name" value="Cyclophilin-type_PPIase_CS"/>
</dbReference>
<dbReference type="FunFam" id="2.40.100.10:FF:000013">
    <property type="entry name" value="Peptidyl-prolyl cis-trans isomerase"/>
    <property type="match status" value="1"/>
</dbReference>
<sequence length="306" mass="33351">MLSIVFFLLDYIIPFLLFFGVLVQSCRSKFLFLSNKVQIMPSISRPPKGEKRGGIAVPAPNNNPKVFFQISVDGKDIGEVVIELYADTVPKTCENFRALCTGEKGKGKSGKPLWFKNSCFHRIIPGFMIQGGDFTRGNGTGGESIYGTTFRDESFAGKAGKHTGLGCVSMANAGPNTNGSQFFICTAPTPHLNGVHVVFGRVVKGIEIVKQVERYGSPSGKPRARITINNCGEVLPPREAESKPAVAAAPKREKVKAPQSAPAPSGSVGQPAKRAREENRDDEKERMARIKAKREKLAKLRQEMNL</sequence>
<evidence type="ECO:0000256" key="6">
    <source>
        <dbReference type="SAM" id="Phobius"/>
    </source>
</evidence>
<dbReference type="InterPro" id="IPR029000">
    <property type="entry name" value="Cyclophilin-like_dom_sf"/>
</dbReference>
<evidence type="ECO:0000259" key="7">
    <source>
        <dbReference type="PROSITE" id="PS50072"/>
    </source>
</evidence>
<dbReference type="EC" id="5.2.1.8" evidence="2"/>
<dbReference type="GO" id="GO:0016018">
    <property type="term" value="F:cyclosporin A binding"/>
    <property type="evidence" value="ECO:0007669"/>
    <property type="project" value="TreeGrafter"/>
</dbReference>
<evidence type="ECO:0000256" key="3">
    <source>
        <dbReference type="ARBA" id="ARBA00023110"/>
    </source>
</evidence>
<dbReference type="Gene3D" id="2.40.100.10">
    <property type="entry name" value="Cyclophilin-like"/>
    <property type="match status" value="1"/>
</dbReference>
<dbReference type="PANTHER" id="PTHR11071">
    <property type="entry name" value="PEPTIDYL-PROLYL CIS-TRANS ISOMERASE"/>
    <property type="match status" value="1"/>
</dbReference>
<evidence type="ECO:0000313" key="9">
    <source>
        <dbReference type="Proteomes" id="UP000515908"/>
    </source>
</evidence>
<dbReference type="GO" id="GO:0097014">
    <property type="term" value="C:ciliary plasm"/>
    <property type="evidence" value="ECO:0007669"/>
    <property type="project" value="TreeGrafter"/>
</dbReference>
<dbReference type="Proteomes" id="UP000515908">
    <property type="component" value="Chromosome 13"/>
</dbReference>
<gene>
    <name evidence="8" type="ORF">ADEAN_000659500</name>
</gene>
<name>A0A7G2CLH4_9TRYP</name>
<accession>A0A7G2CLH4</accession>
<proteinExistence type="predicted"/>
<keyword evidence="6" id="KW-1133">Transmembrane helix</keyword>
<dbReference type="GO" id="GO:0003755">
    <property type="term" value="F:peptidyl-prolyl cis-trans isomerase activity"/>
    <property type="evidence" value="ECO:0007669"/>
    <property type="project" value="UniProtKB-KW"/>
</dbReference>
<keyword evidence="4 8" id="KW-0413">Isomerase</keyword>